<dbReference type="OrthoDB" id="8480144at2"/>
<comment type="caution">
    <text evidence="1">The sequence shown here is derived from an EMBL/GenBank/DDBJ whole genome shotgun (WGS) entry which is preliminary data.</text>
</comment>
<reference evidence="1 2" key="1">
    <citation type="submission" date="2019-03" db="EMBL/GenBank/DDBJ databases">
        <title>Genomic Encyclopedia of Type Strains, Phase IV (KMG-IV): sequencing the most valuable type-strain genomes for metagenomic binning, comparative biology and taxonomic classification.</title>
        <authorList>
            <person name="Goeker M."/>
        </authorList>
    </citation>
    <scope>NUCLEOTIDE SEQUENCE [LARGE SCALE GENOMIC DNA]</scope>
    <source>
        <strain evidence="1 2">DSM 16998</strain>
    </source>
</reference>
<dbReference type="EMBL" id="SNXS01000015">
    <property type="protein sequence ID" value="TDP60641.1"/>
    <property type="molecule type" value="Genomic_DNA"/>
</dbReference>
<dbReference type="RefSeq" id="WP_133703879.1">
    <property type="nucleotide sequence ID" value="NZ_SNXS01000015.1"/>
</dbReference>
<accession>A0A4R6QDV1</accession>
<dbReference type="Proteomes" id="UP000295361">
    <property type="component" value="Unassembled WGS sequence"/>
</dbReference>
<gene>
    <name evidence="1" type="ORF">DES47_11563</name>
</gene>
<evidence type="ECO:0000313" key="2">
    <source>
        <dbReference type="Proteomes" id="UP000295361"/>
    </source>
</evidence>
<dbReference type="AlphaFoldDB" id="A0A4R6QDV1"/>
<name>A0A4R6QDV1_9BURK</name>
<proteinExistence type="predicted"/>
<sequence length="124" mass="13721">MELHFSRSQKSGLMGGVKFILEAKVGLNDAEQGFVKKYKLADTLLYEKGADKIDAATGAMSLIAARFMQMRVTVNDLVLGRTFECKDIIEIMAVQGQLKEATDLFHKILTAASTFEGEEVIRFA</sequence>
<dbReference type="InParanoid" id="A0A4R6QDV1"/>
<evidence type="ECO:0000313" key="1">
    <source>
        <dbReference type="EMBL" id="TDP60641.1"/>
    </source>
</evidence>
<keyword evidence="2" id="KW-1185">Reference proteome</keyword>
<organism evidence="1 2">
    <name type="scientific">Roseateles toxinivorans</name>
    <dbReference type="NCBI Taxonomy" id="270368"/>
    <lineage>
        <taxon>Bacteria</taxon>
        <taxon>Pseudomonadati</taxon>
        <taxon>Pseudomonadota</taxon>
        <taxon>Betaproteobacteria</taxon>
        <taxon>Burkholderiales</taxon>
        <taxon>Sphaerotilaceae</taxon>
        <taxon>Roseateles</taxon>
    </lineage>
</organism>
<protein>
    <submittedName>
        <fullName evidence="1">Uncharacterized protein</fullName>
    </submittedName>
</protein>